<dbReference type="EMBL" id="JAPFFK010000009">
    <property type="protein sequence ID" value="KAJ6744829.1"/>
    <property type="molecule type" value="Genomic_DNA"/>
</dbReference>
<reference evidence="2" key="2">
    <citation type="journal article" date="2023" name="Int. J. Mol. Sci.">
        <title>De Novo Assembly and Annotation of 11 Diverse Shrub Willow (Salix) Genomes Reveals Novel Gene Organization in Sex-Linked Regions.</title>
        <authorList>
            <person name="Hyden B."/>
            <person name="Feng K."/>
            <person name="Yates T.B."/>
            <person name="Jawdy S."/>
            <person name="Cereghino C."/>
            <person name="Smart L.B."/>
            <person name="Muchero W."/>
        </authorList>
    </citation>
    <scope>NUCLEOTIDE SEQUENCE</scope>
    <source>
        <tissue evidence="2">Shoot tip</tissue>
    </source>
</reference>
<dbReference type="PANTHER" id="PTHR34666:SF7">
    <property type="match status" value="1"/>
</dbReference>
<dbReference type="AlphaFoldDB" id="A0A9Q0V9X9"/>
<organism evidence="2 3">
    <name type="scientific">Salix purpurea</name>
    <name type="common">Purple osier willow</name>
    <dbReference type="NCBI Taxonomy" id="77065"/>
    <lineage>
        <taxon>Eukaryota</taxon>
        <taxon>Viridiplantae</taxon>
        <taxon>Streptophyta</taxon>
        <taxon>Embryophyta</taxon>
        <taxon>Tracheophyta</taxon>
        <taxon>Spermatophyta</taxon>
        <taxon>Magnoliopsida</taxon>
        <taxon>eudicotyledons</taxon>
        <taxon>Gunneridae</taxon>
        <taxon>Pentapetalae</taxon>
        <taxon>rosids</taxon>
        <taxon>fabids</taxon>
        <taxon>Malpighiales</taxon>
        <taxon>Salicaceae</taxon>
        <taxon>Saliceae</taxon>
        <taxon>Salix</taxon>
    </lineage>
</organism>
<dbReference type="Proteomes" id="UP001151532">
    <property type="component" value="Chromosome 19"/>
</dbReference>
<evidence type="ECO:0000313" key="3">
    <source>
        <dbReference type="Proteomes" id="UP001151532"/>
    </source>
</evidence>
<comment type="caution">
    <text evidence="2">The sequence shown here is derived from an EMBL/GenBank/DDBJ whole genome shotgun (WGS) entry which is preliminary data.</text>
</comment>
<evidence type="ECO:0000256" key="1">
    <source>
        <dbReference type="SAM" id="MobiDB-lite"/>
    </source>
</evidence>
<proteinExistence type="predicted"/>
<evidence type="ECO:0000313" key="2">
    <source>
        <dbReference type="EMBL" id="KAJ6744829.1"/>
    </source>
</evidence>
<feature type="compositionally biased region" description="Acidic residues" evidence="1">
    <location>
        <begin position="40"/>
        <end position="54"/>
    </location>
</feature>
<accession>A0A9Q0V9X9</accession>
<protein>
    <submittedName>
        <fullName evidence="2">Uncharacterized protein</fullName>
    </submittedName>
</protein>
<sequence>MATEDFTFPVLTDPVSCIIDSPPLWCLSPAACPDPFHEEPSEESSTDGEESDQEEVCKNRSPVPDPSLSGTEELGAAATKVVRRNGGRNDKEEKMDMLWEDFNTEETLTRNHGSSRLDSETIHAGCVRALKLSKPNGTSIISPRKPGMVVFMKVLKRLFLIHNSHRSAKHRSSYRPSVKGHRSQTAVKIGSGGDHGSLCLIRSFDLYHLTMVMEPD</sequence>
<dbReference type="PANTHER" id="PTHR34666">
    <property type="entry name" value="EXPRESSED PROTEIN"/>
    <property type="match status" value="1"/>
</dbReference>
<gene>
    <name evidence="2" type="ORF">OIU79_031042</name>
</gene>
<feature type="region of interest" description="Disordered" evidence="1">
    <location>
        <begin position="30"/>
        <end position="74"/>
    </location>
</feature>
<dbReference type="OrthoDB" id="1917400at2759"/>
<reference evidence="2" key="1">
    <citation type="submission" date="2022-11" db="EMBL/GenBank/DDBJ databases">
        <authorList>
            <person name="Hyden B.L."/>
            <person name="Feng K."/>
            <person name="Yates T."/>
            <person name="Jawdy S."/>
            <person name="Smart L.B."/>
            <person name="Muchero W."/>
        </authorList>
    </citation>
    <scope>NUCLEOTIDE SEQUENCE</scope>
    <source>
        <tissue evidence="2">Shoot tip</tissue>
    </source>
</reference>
<keyword evidence="3" id="KW-1185">Reference proteome</keyword>
<name>A0A9Q0V9X9_SALPP</name>